<proteinExistence type="predicted"/>
<evidence type="ECO:0000313" key="2">
    <source>
        <dbReference type="Proteomes" id="UP000887561"/>
    </source>
</evidence>
<evidence type="ECO:0000256" key="1">
    <source>
        <dbReference type="SAM" id="MobiDB-lite"/>
    </source>
</evidence>
<feature type="compositionally biased region" description="Gly residues" evidence="1">
    <location>
        <begin position="1"/>
        <end position="23"/>
    </location>
</feature>
<feature type="compositionally biased region" description="Polar residues" evidence="1">
    <location>
        <begin position="28"/>
        <end position="43"/>
    </location>
</feature>
<dbReference type="WBParaSite" id="scaffold38143_cov294.g23414">
    <property type="protein sequence ID" value="scaffold38143_cov294.g23414"/>
    <property type="gene ID" value="scaffold38143_cov294.g23414"/>
</dbReference>
<evidence type="ECO:0000313" key="3">
    <source>
        <dbReference type="WBParaSite" id="scaffold38143_cov294.g23414"/>
    </source>
</evidence>
<dbReference type="Proteomes" id="UP000887561">
    <property type="component" value="Unplaced"/>
</dbReference>
<name>A0A915MEZ5_MELJA</name>
<dbReference type="AlphaFoldDB" id="A0A915MEZ5"/>
<protein>
    <submittedName>
        <fullName evidence="3">Uncharacterized protein</fullName>
    </submittedName>
</protein>
<keyword evidence="2" id="KW-1185">Reference proteome</keyword>
<organism evidence="2 3">
    <name type="scientific">Meloidogyne javanica</name>
    <name type="common">Root-knot nematode worm</name>
    <dbReference type="NCBI Taxonomy" id="6303"/>
    <lineage>
        <taxon>Eukaryota</taxon>
        <taxon>Metazoa</taxon>
        <taxon>Ecdysozoa</taxon>
        <taxon>Nematoda</taxon>
        <taxon>Chromadorea</taxon>
        <taxon>Rhabditida</taxon>
        <taxon>Tylenchina</taxon>
        <taxon>Tylenchomorpha</taxon>
        <taxon>Tylenchoidea</taxon>
        <taxon>Meloidogynidae</taxon>
        <taxon>Meloidogyninae</taxon>
        <taxon>Meloidogyne</taxon>
        <taxon>Meloidogyne incognita group</taxon>
    </lineage>
</organism>
<sequence>GSGASNGFGYKGGFSSGSSGNHGGRANASKTGGFSSWNPSNEINEAKKSDSRSLVPISKDNYTPVASVQDRDQADVDRWMVENNVSLNGEDVPCP</sequence>
<feature type="region of interest" description="Disordered" evidence="1">
    <location>
        <begin position="1"/>
        <end position="58"/>
    </location>
</feature>
<accession>A0A915MEZ5</accession>
<reference evidence="3" key="1">
    <citation type="submission" date="2022-11" db="UniProtKB">
        <authorList>
            <consortium name="WormBaseParasite"/>
        </authorList>
    </citation>
    <scope>IDENTIFICATION</scope>
</reference>